<evidence type="ECO:0000313" key="2">
    <source>
        <dbReference type="Proteomes" id="UP000062519"/>
    </source>
</evidence>
<evidence type="ECO:0000313" key="1">
    <source>
        <dbReference type="EMBL" id="AOJ01894.1"/>
    </source>
</evidence>
<dbReference type="EMBL" id="CP013386">
    <property type="protein sequence ID" value="AOJ01894.1"/>
    <property type="molecule type" value="Genomic_DNA"/>
</dbReference>
<reference evidence="1 2" key="1">
    <citation type="submission" date="2015-12" db="EMBL/GenBank/DDBJ databases">
        <title>Diversity of Burkholderia near neighbor genomes.</title>
        <authorList>
            <person name="Sahl J."/>
            <person name="Wagner D."/>
            <person name="Keim P."/>
        </authorList>
    </citation>
    <scope>NUCLEOTIDE SEQUENCE [LARGE SCALE GENOMIC DNA]</scope>
    <source>
        <strain evidence="1 2">BDU6</strain>
    </source>
</reference>
<organism evidence="1 2">
    <name type="scientific">Burkholderia mayonis</name>
    <dbReference type="NCBI Taxonomy" id="1385591"/>
    <lineage>
        <taxon>Bacteria</taxon>
        <taxon>Pseudomonadati</taxon>
        <taxon>Pseudomonadota</taxon>
        <taxon>Betaproteobacteria</taxon>
        <taxon>Burkholderiales</taxon>
        <taxon>Burkholderiaceae</taxon>
        <taxon>Burkholderia</taxon>
        <taxon>pseudomallei group</taxon>
    </lineage>
</organism>
<name>A0A1B4FE22_9BURK</name>
<accession>A0A1B4FE22</accession>
<dbReference type="Proteomes" id="UP000062519">
    <property type="component" value="Chromosome 1"/>
</dbReference>
<dbReference type="AlphaFoldDB" id="A0A1B4FE22"/>
<gene>
    <name evidence="1" type="ORF">WS70_08675</name>
</gene>
<keyword evidence="2" id="KW-1185">Reference proteome</keyword>
<sequence>MACSLQRQARQRCARLQAGIDESLLVGLVEAALAANTHACHPHGQKGQFILGHGWRPQVVAADAIVCLLSRAS</sequence>
<protein>
    <submittedName>
        <fullName evidence="1">Uncharacterized protein</fullName>
    </submittedName>
</protein>
<dbReference type="KEGG" id="buu:WS70_08675"/>
<proteinExistence type="predicted"/>